<sequence length="239" mass="27514">EEFFYQLKGDMILKVREQGNFRDIRVREGEVFLLPPRTPHSPQRFGDTIGLVIERRRLRNVEFDCLRYYVTPGEDPSVLFERWFYVTDLGTQLGPVIKDFMESEEHKTRTPGPKSRLCERYFEDDTAFQLDEPKNIMEFISDNKHILGAPGGSVFVYPLSKYRFHVEVLGDGNHSRQVPGNAEAFIYQLSGNGLCEHSIGENMMSQQSTLLLRERSSCTLTNEPGARALFILVNMPETV</sequence>
<dbReference type="GO" id="GO:0034354">
    <property type="term" value="P:'de novo' NAD+ biosynthetic process from L-tryptophan"/>
    <property type="evidence" value="ECO:0007669"/>
    <property type="project" value="TreeGrafter"/>
</dbReference>
<gene>
    <name evidence="8" type="ORF">BIW11_02061</name>
</gene>
<comment type="cofactor">
    <cofactor evidence="1">
        <name>Fe(2+)</name>
        <dbReference type="ChEBI" id="CHEBI:29033"/>
    </cofactor>
</comment>
<evidence type="ECO:0000256" key="2">
    <source>
        <dbReference type="ARBA" id="ARBA00002752"/>
    </source>
</evidence>
<organism evidence="8 9">
    <name type="scientific">Tropilaelaps mercedesae</name>
    <dbReference type="NCBI Taxonomy" id="418985"/>
    <lineage>
        <taxon>Eukaryota</taxon>
        <taxon>Metazoa</taxon>
        <taxon>Ecdysozoa</taxon>
        <taxon>Arthropoda</taxon>
        <taxon>Chelicerata</taxon>
        <taxon>Arachnida</taxon>
        <taxon>Acari</taxon>
        <taxon>Parasitiformes</taxon>
        <taxon>Mesostigmata</taxon>
        <taxon>Gamasina</taxon>
        <taxon>Dermanyssoidea</taxon>
        <taxon>Laelapidae</taxon>
        <taxon>Tropilaelaps</taxon>
    </lineage>
</organism>
<accession>A0A1V9X4J7</accession>
<dbReference type="GO" id="GO:0046874">
    <property type="term" value="P:quinolinate metabolic process"/>
    <property type="evidence" value="ECO:0007669"/>
    <property type="project" value="TreeGrafter"/>
</dbReference>
<keyword evidence="3" id="KW-0662">Pyridine nucleotide biosynthesis</keyword>
<reference evidence="8 9" key="1">
    <citation type="journal article" date="2017" name="Gigascience">
        <title>Draft genome of the honey bee ectoparasitic mite, Tropilaelaps mercedesae, is shaped by the parasitic life history.</title>
        <authorList>
            <person name="Dong X."/>
            <person name="Armstrong S.D."/>
            <person name="Xia D."/>
            <person name="Makepeace B.L."/>
            <person name="Darby A.C."/>
            <person name="Kadowaki T."/>
        </authorList>
    </citation>
    <scope>NUCLEOTIDE SEQUENCE [LARGE SCALE GENOMIC DNA]</scope>
    <source>
        <strain evidence="8">Wuxi-XJTLU</strain>
    </source>
</reference>
<dbReference type="GO" id="GO:0005737">
    <property type="term" value="C:cytoplasm"/>
    <property type="evidence" value="ECO:0007669"/>
    <property type="project" value="TreeGrafter"/>
</dbReference>
<evidence type="ECO:0000256" key="3">
    <source>
        <dbReference type="ARBA" id="ARBA00022642"/>
    </source>
</evidence>
<dbReference type="Pfam" id="PF06052">
    <property type="entry name" value="3-HAO"/>
    <property type="match status" value="1"/>
</dbReference>
<keyword evidence="4" id="KW-0479">Metal-binding</keyword>
<evidence type="ECO:0000256" key="4">
    <source>
        <dbReference type="ARBA" id="ARBA00022723"/>
    </source>
</evidence>
<dbReference type="GO" id="GO:0005506">
    <property type="term" value="F:iron ion binding"/>
    <property type="evidence" value="ECO:0007669"/>
    <property type="project" value="InterPro"/>
</dbReference>
<keyword evidence="9" id="KW-1185">Reference proteome</keyword>
<dbReference type="Proteomes" id="UP000192247">
    <property type="component" value="Unassembled WGS sequence"/>
</dbReference>
<dbReference type="Gene3D" id="2.60.120.10">
    <property type="entry name" value="Jelly Rolls"/>
    <property type="match status" value="1"/>
</dbReference>
<proteinExistence type="predicted"/>
<dbReference type="GO" id="GO:0000334">
    <property type="term" value="F:3-hydroxyanthranilate 3,4-dioxygenase activity"/>
    <property type="evidence" value="ECO:0007669"/>
    <property type="project" value="InterPro"/>
</dbReference>
<evidence type="ECO:0000256" key="6">
    <source>
        <dbReference type="ARBA" id="ARBA00023002"/>
    </source>
</evidence>
<evidence type="ECO:0000313" key="9">
    <source>
        <dbReference type="Proteomes" id="UP000192247"/>
    </source>
</evidence>
<keyword evidence="6" id="KW-0560">Oxidoreductase</keyword>
<dbReference type="SUPFAM" id="SSF51182">
    <property type="entry name" value="RmlC-like cupins"/>
    <property type="match status" value="1"/>
</dbReference>
<dbReference type="PANTHER" id="PTHR15497">
    <property type="entry name" value="3-HYDROXYANTHRANILATE 3,4-DIOXYGENASE"/>
    <property type="match status" value="1"/>
</dbReference>
<evidence type="ECO:0000256" key="1">
    <source>
        <dbReference type="ARBA" id="ARBA00001954"/>
    </source>
</evidence>
<comment type="function">
    <text evidence="2">Catalyzes the oxidative ring opening of 3-hydroxyanthranilate to 2-amino-3-carboxymuconate semialdehyde, which spontaneously cyclizes to quinolinate.</text>
</comment>
<name>A0A1V9X4J7_9ACAR</name>
<dbReference type="STRING" id="418985.A0A1V9X4J7"/>
<evidence type="ECO:0000256" key="5">
    <source>
        <dbReference type="ARBA" id="ARBA00022964"/>
    </source>
</evidence>
<evidence type="ECO:0000256" key="7">
    <source>
        <dbReference type="ARBA" id="ARBA00023004"/>
    </source>
</evidence>
<dbReference type="EMBL" id="MNPL01025673">
    <property type="protein sequence ID" value="OQR68192.1"/>
    <property type="molecule type" value="Genomic_DNA"/>
</dbReference>
<dbReference type="InterPro" id="IPR014710">
    <property type="entry name" value="RmlC-like_jellyroll"/>
</dbReference>
<dbReference type="AlphaFoldDB" id="A0A1V9X4J7"/>
<keyword evidence="7" id="KW-0408">Iron</keyword>
<dbReference type="CDD" id="cd06123">
    <property type="entry name" value="cupin_HAO"/>
    <property type="match status" value="1"/>
</dbReference>
<dbReference type="OrthoDB" id="204928at2759"/>
<keyword evidence="5" id="KW-0223">Dioxygenase</keyword>
<protein>
    <submittedName>
        <fullName evidence="8">3-hydroxyanthranilate 3</fullName>
    </submittedName>
</protein>
<evidence type="ECO:0000313" key="8">
    <source>
        <dbReference type="EMBL" id="OQR68192.1"/>
    </source>
</evidence>
<dbReference type="InterPro" id="IPR010329">
    <property type="entry name" value="3hydroanth_dOase"/>
</dbReference>
<comment type="caution">
    <text evidence="8">The sequence shown here is derived from an EMBL/GenBank/DDBJ whole genome shotgun (WGS) entry which is preliminary data.</text>
</comment>
<dbReference type="InterPro" id="IPR011051">
    <property type="entry name" value="RmlC_Cupin_sf"/>
</dbReference>
<dbReference type="PANTHER" id="PTHR15497:SF1">
    <property type="entry name" value="3-HYDROXYANTHRANILATE 3,4-DIOXYGENASE"/>
    <property type="match status" value="1"/>
</dbReference>
<dbReference type="InParanoid" id="A0A1V9X4J7"/>
<feature type="non-terminal residue" evidence="8">
    <location>
        <position position="1"/>
    </location>
</feature>